<feature type="transmembrane region" description="Helical" evidence="1">
    <location>
        <begin position="334"/>
        <end position="352"/>
    </location>
</feature>
<keyword evidence="1" id="KW-1133">Transmembrane helix</keyword>
<dbReference type="InterPro" id="IPR044049">
    <property type="entry name" value="EccD_transm"/>
</dbReference>
<evidence type="ECO:0000259" key="2">
    <source>
        <dbReference type="Pfam" id="PF19053"/>
    </source>
</evidence>
<feature type="transmembrane region" description="Helical" evidence="1">
    <location>
        <begin position="122"/>
        <end position="139"/>
    </location>
</feature>
<feature type="transmembrane region" description="Helical" evidence="1">
    <location>
        <begin position="385"/>
        <end position="404"/>
    </location>
</feature>
<keyword evidence="4" id="KW-1185">Reference proteome</keyword>
<dbReference type="Proteomes" id="UP001596241">
    <property type="component" value="Unassembled WGS sequence"/>
</dbReference>
<dbReference type="Gene3D" id="3.10.20.90">
    <property type="entry name" value="Phosphatidylinositol 3-kinase Catalytic Subunit, Chain A, domain 1"/>
    <property type="match status" value="1"/>
</dbReference>
<reference evidence="4" key="1">
    <citation type="journal article" date="2019" name="Int. J. Syst. Evol. Microbiol.">
        <title>The Global Catalogue of Microorganisms (GCM) 10K type strain sequencing project: providing services to taxonomists for standard genome sequencing and annotation.</title>
        <authorList>
            <consortium name="The Broad Institute Genomics Platform"/>
            <consortium name="The Broad Institute Genome Sequencing Center for Infectious Disease"/>
            <person name="Wu L."/>
            <person name="Ma J."/>
        </authorList>
    </citation>
    <scope>NUCLEOTIDE SEQUENCE [LARGE SCALE GENOMIC DNA]</scope>
    <source>
        <strain evidence="4">CGMCC 1.15809</strain>
    </source>
</reference>
<feature type="domain" description="EccD-like transmembrane" evidence="2">
    <location>
        <begin position="121"/>
        <end position="445"/>
    </location>
</feature>
<dbReference type="Pfam" id="PF08817">
    <property type="entry name" value="YukD"/>
    <property type="match status" value="1"/>
</dbReference>
<evidence type="ECO:0000313" key="3">
    <source>
        <dbReference type="EMBL" id="MFC5895641.1"/>
    </source>
</evidence>
<organism evidence="3 4">
    <name type="scientific">Streptomyces ramulosus</name>
    <dbReference type="NCBI Taxonomy" id="47762"/>
    <lineage>
        <taxon>Bacteria</taxon>
        <taxon>Bacillati</taxon>
        <taxon>Actinomycetota</taxon>
        <taxon>Actinomycetes</taxon>
        <taxon>Kitasatosporales</taxon>
        <taxon>Streptomycetaceae</taxon>
        <taxon>Streptomyces</taxon>
    </lineage>
</organism>
<name>A0ABW1FQI0_9ACTN</name>
<accession>A0ABW1FQI0</accession>
<feature type="transmembrane region" description="Helical" evidence="1">
    <location>
        <begin position="203"/>
        <end position="221"/>
    </location>
</feature>
<dbReference type="Pfam" id="PF19053">
    <property type="entry name" value="EccD"/>
    <property type="match status" value="1"/>
</dbReference>
<dbReference type="InterPro" id="IPR024962">
    <property type="entry name" value="YukD-like"/>
</dbReference>
<feature type="transmembrane region" description="Helical" evidence="1">
    <location>
        <begin position="424"/>
        <end position="444"/>
    </location>
</feature>
<sequence>MSATVGAPEERRTTLSRVTLVTGAGSRTELVVPSGEPVGALLPELLRLRGERPSGPGAQQLVTADGTVLAPHDSLAAARLPDGAELHLVQGPFTPGTRPGGGLDAVAAAPLEIRGRGWGARAAAPAAGAAGVLLGAVAGTGADRWYGGAAALWLGVAAVLLAGAGAALAATRAAQRAPGAALLLLGGTLGAYAAWYATPGGAARLAALGGTAAALLGLFGLCAPWRRAAHLGAAAVLVCLGVWEAGLALTTPARTGAVLGLVGVLVLGQLPRHALTSAGLTGLDDRRAGATPVSRHRVAAALGATHRTLAPATVAVAVSTGAGGWLAAGQGDGWAVAAALLLGLVLCARARAYPLAVQVAAVAAAGCAACLHPVLRWAAHGPAPAAAGTLLCLLAALPAALLALRTTRPPSPAVRRAAARAEQAAVVALIPVTAGVFGVCALLRDAF</sequence>
<comment type="caution">
    <text evidence="3">The sequence shown here is derived from an EMBL/GenBank/DDBJ whole genome shotgun (WGS) entry which is preliminary data.</text>
</comment>
<feature type="transmembrane region" description="Helical" evidence="1">
    <location>
        <begin position="228"/>
        <end position="247"/>
    </location>
</feature>
<keyword evidence="1" id="KW-0812">Transmembrane</keyword>
<gene>
    <name evidence="3" type="ORF">ACFP3M_22865</name>
</gene>
<feature type="transmembrane region" description="Helical" evidence="1">
    <location>
        <begin position="359"/>
        <end position="379"/>
    </location>
</feature>
<feature type="transmembrane region" description="Helical" evidence="1">
    <location>
        <begin position="145"/>
        <end position="168"/>
    </location>
</feature>
<feature type="transmembrane region" description="Helical" evidence="1">
    <location>
        <begin position="180"/>
        <end position="197"/>
    </location>
</feature>
<protein>
    <submittedName>
        <fullName evidence="3">EsaB/YukD family protein</fullName>
    </submittedName>
</protein>
<evidence type="ECO:0000313" key="4">
    <source>
        <dbReference type="Proteomes" id="UP001596241"/>
    </source>
</evidence>
<proteinExistence type="predicted"/>
<dbReference type="EMBL" id="JBHSPW010000011">
    <property type="protein sequence ID" value="MFC5895641.1"/>
    <property type="molecule type" value="Genomic_DNA"/>
</dbReference>
<evidence type="ECO:0000256" key="1">
    <source>
        <dbReference type="SAM" id="Phobius"/>
    </source>
</evidence>
<dbReference type="RefSeq" id="WP_345088405.1">
    <property type="nucleotide sequence ID" value="NZ_BAAAWG010000014.1"/>
</dbReference>
<keyword evidence="1" id="KW-0472">Membrane</keyword>